<evidence type="ECO:0000313" key="1">
    <source>
        <dbReference type="EMBL" id="KAJ9659431.1"/>
    </source>
</evidence>
<accession>A0ACC3AC98</accession>
<keyword evidence="2" id="KW-1185">Reference proteome</keyword>
<name>A0ACC3AC98_9EURO</name>
<evidence type="ECO:0000313" key="2">
    <source>
        <dbReference type="Proteomes" id="UP001172386"/>
    </source>
</evidence>
<dbReference type="Proteomes" id="UP001172386">
    <property type="component" value="Unassembled WGS sequence"/>
</dbReference>
<proteinExistence type="predicted"/>
<protein>
    <submittedName>
        <fullName evidence="1">Pre-rRNA processing</fullName>
    </submittedName>
</protein>
<reference evidence="1" key="1">
    <citation type="submission" date="2022-10" db="EMBL/GenBank/DDBJ databases">
        <title>Culturing micro-colonial fungi from biological soil crusts in the Mojave desert and describing Neophaeococcomyces mojavensis, and introducing the new genera and species Taxawa tesnikishii.</title>
        <authorList>
            <person name="Kurbessoian T."/>
            <person name="Stajich J.E."/>
        </authorList>
    </citation>
    <scope>NUCLEOTIDE SEQUENCE</scope>
    <source>
        <strain evidence="1">JES_112</strain>
    </source>
</reference>
<gene>
    <name evidence="1" type="primary">LDB17</name>
    <name evidence="1" type="ORF">H2198_003160</name>
</gene>
<organism evidence="1 2">
    <name type="scientific">Neophaeococcomyces mojaviensis</name>
    <dbReference type="NCBI Taxonomy" id="3383035"/>
    <lineage>
        <taxon>Eukaryota</taxon>
        <taxon>Fungi</taxon>
        <taxon>Dikarya</taxon>
        <taxon>Ascomycota</taxon>
        <taxon>Pezizomycotina</taxon>
        <taxon>Eurotiomycetes</taxon>
        <taxon>Chaetothyriomycetidae</taxon>
        <taxon>Chaetothyriales</taxon>
        <taxon>Chaetothyriales incertae sedis</taxon>
        <taxon>Neophaeococcomyces</taxon>
    </lineage>
</organism>
<sequence length="774" mass="87572">MEPQAIEHEVNTSDHFWAQIKSVLAAPCESHDHIDDALRSYLALLGEHREEHITAEDELAHCAYLLYASPLFAQHATYIRLQLVYCLLQEEDIDVLRIAVTFLLADAREHEQTFDLLNREAAFPRLVELVAHPQKHQESESMHRTLMEILYEMSRIQKITNDDLACINDDFICGLFDIIEEVSDDVNDPYHYPVIRVLLVLNEQFMVAAHDPAVLAKKSLPLTNKVVKVLSAHGHRYKTFGANIILLLNREDETSLQLLTLKLMYLLFTTPPTYEYFYTNDLRVLVDILVRNLLDLPDYASALRHTYLRVLYPLLAHTQLRYPPYYKRDEIRKLLSLLCGDRVELEDGAPQPFNIWNHFEDVDETTKRLVRRCQTVDWLSDPESPEPVPIESPIDEASPESPTSPSRPKPPELPAPRKLKKRESSKASTLTIGQFLTPQIESARHSSLSMVEMAVQKEKPGVITPSRNPSLKHGLRQAVFTKKEKPPPPKARRSGFMRPKAQSVPTEMEITRMGIPEKTITPDMERNEVEKYEDEQMLQAVAESEERAILEAERPAADDQTKTSKKPPPAPKARRGWRTRKSRDNTEEDKEPGKFSTRMPSINTQMSPPSPPAGGVPEHLLFSPIRDKTLDPLVKSPTAASPTPDGTQEKRSVSAAMNQAQAQAVEEVEQCLEHTHLSDHHKSNSVQHNGHSHSSNPHVTIESSPVQRTVLAPPGPAPIRSVPGPRVEVERSPFLSDDEVPPGPESANPGREPSNVNEVNLDLIRRDSWEDFGD</sequence>
<dbReference type="EMBL" id="JAPDRQ010000040">
    <property type="protein sequence ID" value="KAJ9659431.1"/>
    <property type="molecule type" value="Genomic_DNA"/>
</dbReference>
<comment type="caution">
    <text evidence="1">The sequence shown here is derived from an EMBL/GenBank/DDBJ whole genome shotgun (WGS) entry which is preliminary data.</text>
</comment>